<dbReference type="PROSITE" id="PS00373">
    <property type="entry name" value="GART"/>
    <property type="match status" value="1"/>
</dbReference>
<evidence type="ECO:0000313" key="8">
    <source>
        <dbReference type="EMBL" id="HIX07372.1"/>
    </source>
</evidence>
<sequence>MKLIYAGAPAFSVPPLAALRKAGFEVLAVLTQPDKPVGRKAVLTPTPLKAYALQEGIPVLEFARVRDNVPALAAQGADILVTCAYGQILTQEVLDAFPAGVYNIHASLLPRWRGASPIQHAILEGDSVTGVTIMRTDVGLDTGDILLQKELPIEQGETAETLSQKLSELGAEAAAEALRLLERGAAQFTKQPQEGVTLCKKIRKEDCEVHFSQSAQTLSCLIRAMNPQPLAFSRLHGKLVNFYYAEAASETGGGVCGQVVRADKTGIYVQTGEGCLRILQMQAEGGKRMSAADFVNGRKVCVGDIFGG</sequence>
<dbReference type="Pfam" id="PF00551">
    <property type="entry name" value="Formyl_trans_N"/>
    <property type="match status" value="1"/>
</dbReference>
<dbReference type="PANTHER" id="PTHR11138:SF5">
    <property type="entry name" value="METHIONYL-TRNA FORMYLTRANSFERASE, MITOCHONDRIAL"/>
    <property type="match status" value="1"/>
</dbReference>
<dbReference type="CDD" id="cd08704">
    <property type="entry name" value="Met_tRNA_FMT_C"/>
    <property type="match status" value="1"/>
</dbReference>
<dbReference type="EMBL" id="DXFX01000036">
    <property type="protein sequence ID" value="HIX07372.1"/>
    <property type="molecule type" value="Genomic_DNA"/>
</dbReference>
<evidence type="ECO:0000256" key="4">
    <source>
        <dbReference type="ARBA" id="ARBA00022917"/>
    </source>
</evidence>
<gene>
    <name evidence="5 8" type="primary">fmt</name>
    <name evidence="8" type="ORF">H9741_02760</name>
</gene>
<keyword evidence="3 5" id="KW-0808">Transferase</keyword>
<evidence type="ECO:0000259" key="6">
    <source>
        <dbReference type="Pfam" id="PF00551"/>
    </source>
</evidence>
<dbReference type="SUPFAM" id="SSF50486">
    <property type="entry name" value="FMT C-terminal domain-like"/>
    <property type="match status" value="1"/>
</dbReference>
<dbReference type="GO" id="GO:0004479">
    <property type="term" value="F:methionyl-tRNA formyltransferase activity"/>
    <property type="evidence" value="ECO:0007669"/>
    <property type="project" value="UniProtKB-UniRule"/>
</dbReference>
<dbReference type="InterPro" id="IPR001555">
    <property type="entry name" value="GART_AS"/>
</dbReference>
<evidence type="ECO:0000313" key="9">
    <source>
        <dbReference type="Proteomes" id="UP000824204"/>
    </source>
</evidence>
<dbReference type="InterPro" id="IPR005794">
    <property type="entry name" value="Fmt"/>
</dbReference>
<dbReference type="Pfam" id="PF02911">
    <property type="entry name" value="Formyl_trans_C"/>
    <property type="match status" value="1"/>
</dbReference>
<dbReference type="InterPro" id="IPR011034">
    <property type="entry name" value="Formyl_transferase-like_C_sf"/>
</dbReference>
<comment type="catalytic activity">
    <reaction evidence="5">
        <text>L-methionyl-tRNA(fMet) + (6R)-10-formyltetrahydrofolate = N-formyl-L-methionyl-tRNA(fMet) + (6S)-5,6,7,8-tetrahydrofolate + H(+)</text>
        <dbReference type="Rhea" id="RHEA:24380"/>
        <dbReference type="Rhea" id="RHEA-COMP:9952"/>
        <dbReference type="Rhea" id="RHEA-COMP:9953"/>
        <dbReference type="ChEBI" id="CHEBI:15378"/>
        <dbReference type="ChEBI" id="CHEBI:57453"/>
        <dbReference type="ChEBI" id="CHEBI:78530"/>
        <dbReference type="ChEBI" id="CHEBI:78844"/>
        <dbReference type="ChEBI" id="CHEBI:195366"/>
        <dbReference type="EC" id="2.1.2.9"/>
    </reaction>
</comment>
<organism evidence="8 9">
    <name type="scientific">Candidatus Borkfalkia faecipullorum</name>
    <dbReference type="NCBI Taxonomy" id="2838510"/>
    <lineage>
        <taxon>Bacteria</taxon>
        <taxon>Bacillati</taxon>
        <taxon>Bacillota</taxon>
        <taxon>Clostridia</taxon>
        <taxon>Christensenellales</taxon>
        <taxon>Christensenellaceae</taxon>
        <taxon>Candidatus Borkfalkia</taxon>
    </lineage>
</organism>
<evidence type="ECO:0000259" key="7">
    <source>
        <dbReference type="Pfam" id="PF02911"/>
    </source>
</evidence>
<accession>A0A9D1V718</accession>
<comment type="function">
    <text evidence="5">Attaches a formyl group to the free amino group of methionyl-tRNA(fMet). The formyl group appears to play a dual role in the initiator identity of N-formylmethionyl-tRNA by promoting its recognition by IF2 and preventing the misappropriation of this tRNA by the elongation apparatus.</text>
</comment>
<dbReference type="EC" id="2.1.2.9" evidence="2 5"/>
<evidence type="ECO:0000256" key="5">
    <source>
        <dbReference type="HAMAP-Rule" id="MF_00182"/>
    </source>
</evidence>
<dbReference type="InterPro" id="IPR002376">
    <property type="entry name" value="Formyl_transf_N"/>
</dbReference>
<keyword evidence="4 5" id="KW-0648">Protein biosynthesis</keyword>
<dbReference type="CDD" id="cd08646">
    <property type="entry name" value="FMT_core_Met-tRNA-FMT_N"/>
    <property type="match status" value="1"/>
</dbReference>
<dbReference type="GO" id="GO:0005829">
    <property type="term" value="C:cytosol"/>
    <property type="evidence" value="ECO:0007669"/>
    <property type="project" value="TreeGrafter"/>
</dbReference>
<dbReference type="HAMAP" id="MF_00182">
    <property type="entry name" value="Formyl_trans"/>
    <property type="match status" value="1"/>
</dbReference>
<name>A0A9D1V718_9FIRM</name>
<dbReference type="PANTHER" id="PTHR11138">
    <property type="entry name" value="METHIONYL-TRNA FORMYLTRANSFERASE"/>
    <property type="match status" value="1"/>
</dbReference>
<dbReference type="SUPFAM" id="SSF53328">
    <property type="entry name" value="Formyltransferase"/>
    <property type="match status" value="1"/>
</dbReference>
<dbReference type="Gene3D" id="3.40.50.12230">
    <property type="match status" value="1"/>
</dbReference>
<dbReference type="AlphaFoldDB" id="A0A9D1V718"/>
<evidence type="ECO:0000256" key="3">
    <source>
        <dbReference type="ARBA" id="ARBA00022679"/>
    </source>
</evidence>
<evidence type="ECO:0000256" key="1">
    <source>
        <dbReference type="ARBA" id="ARBA00010699"/>
    </source>
</evidence>
<dbReference type="NCBIfam" id="TIGR00460">
    <property type="entry name" value="fmt"/>
    <property type="match status" value="1"/>
</dbReference>
<dbReference type="InterPro" id="IPR036477">
    <property type="entry name" value="Formyl_transf_N_sf"/>
</dbReference>
<dbReference type="InterPro" id="IPR044135">
    <property type="entry name" value="Met-tRNA-FMT_C"/>
</dbReference>
<dbReference type="Proteomes" id="UP000824204">
    <property type="component" value="Unassembled WGS sequence"/>
</dbReference>
<evidence type="ECO:0000256" key="2">
    <source>
        <dbReference type="ARBA" id="ARBA00012261"/>
    </source>
</evidence>
<feature type="domain" description="Formyl transferase N-terminal" evidence="6">
    <location>
        <begin position="10"/>
        <end position="177"/>
    </location>
</feature>
<comment type="caution">
    <text evidence="8">The sequence shown here is derived from an EMBL/GenBank/DDBJ whole genome shotgun (WGS) entry which is preliminary data.</text>
</comment>
<comment type="similarity">
    <text evidence="1 5">Belongs to the Fmt family.</text>
</comment>
<proteinExistence type="inferred from homology"/>
<dbReference type="InterPro" id="IPR005793">
    <property type="entry name" value="Formyl_trans_C"/>
</dbReference>
<protein>
    <recommendedName>
        <fullName evidence="2 5">Methionyl-tRNA formyltransferase</fullName>
        <ecNumber evidence="2 5">2.1.2.9</ecNumber>
    </recommendedName>
</protein>
<feature type="binding site" evidence="5">
    <location>
        <begin position="107"/>
        <end position="110"/>
    </location>
    <ligand>
        <name>(6S)-5,6,7,8-tetrahydrofolate</name>
        <dbReference type="ChEBI" id="CHEBI:57453"/>
    </ligand>
</feature>
<dbReference type="InterPro" id="IPR041711">
    <property type="entry name" value="Met-tRNA-FMT_N"/>
</dbReference>
<feature type="domain" description="Formyl transferase C-terminal" evidence="7">
    <location>
        <begin position="201"/>
        <end position="298"/>
    </location>
</feature>
<reference evidence="8" key="1">
    <citation type="journal article" date="2021" name="PeerJ">
        <title>Extensive microbial diversity within the chicken gut microbiome revealed by metagenomics and culture.</title>
        <authorList>
            <person name="Gilroy R."/>
            <person name="Ravi A."/>
            <person name="Getino M."/>
            <person name="Pursley I."/>
            <person name="Horton D.L."/>
            <person name="Alikhan N.F."/>
            <person name="Baker D."/>
            <person name="Gharbi K."/>
            <person name="Hall N."/>
            <person name="Watson M."/>
            <person name="Adriaenssens E.M."/>
            <person name="Foster-Nyarko E."/>
            <person name="Jarju S."/>
            <person name="Secka A."/>
            <person name="Antonio M."/>
            <person name="Oren A."/>
            <person name="Chaudhuri R.R."/>
            <person name="La Ragione R."/>
            <person name="Hildebrand F."/>
            <person name="Pallen M.J."/>
        </authorList>
    </citation>
    <scope>NUCLEOTIDE SEQUENCE</scope>
    <source>
        <strain evidence="8">811</strain>
    </source>
</reference>
<reference evidence="8" key="2">
    <citation type="submission" date="2021-04" db="EMBL/GenBank/DDBJ databases">
        <authorList>
            <person name="Gilroy R."/>
        </authorList>
    </citation>
    <scope>NUCLEOTIDE SEQUENCE</scope>
    <source>
        <strain evidence="8">811</strain>
    </source>
</reference>